<evidence type="ECO:0000256" key="2">
    <source>
        <dbReference type="ARBA" id="ARBA00011779"/>
    </source>
</evidence>
<dbReference type="Pfam" id="PF00528">
    <property type="entry name" value="BPD_transp_1"/>
    <property type="match status" value="1"/>
</dbReference>
<keyword evidence="3 10" id="KW-0813">Transport</keyword>
<keyword evidence="5 10" id="KW-0812">Transmembrane</keyword>
<dbReference type="GO" id="GO:0005886">
    <property type="term" value="C:plasma membrane"/>
    <property type="evidence" value="ECO:0007669"/>
    <property type="project" value="UniProtKB-SubCell"/>
</dbReference>
<evidence type="ECO:0000313" key="12">
    <source>
        <dbReference type="EMBL" id="URJ28266.1"/>
    </source>
</evidence>
<dbReference type="NCBIfam" id="TIGR02139">
    <property type="entry name" value="permease_CysT"/>
    <property type="match status" value="1"/>
</dbReference>
<dbReference type="SUPFAM" id="SSF161098">
    <property type="entry name" value="MetI-like"/>
    <property type="match status" value="1"/>
</dbReference>
<comment type="function">
    <text evidence="9">Part of the ABC transporter complex CysAWTP (TC 3.A.1.6.1) involved in sulfate/thiosulfate import. Probably responsible for the translocation of the substrate across the membrane.</text>
</comment>
<feature type="transmembrane region" description="Helical" evidence="10">
    <location>
        <begin position="212"/>
        <end position="235"/>
    </location>
</feature>
<evidence type="ECO:0000256" key="1">
    <source>
        <dbReference type="ARBA" id="ARBA00004429"/>
    </source>
</evidence>
<feature type="transmembrane region" description="Helical" evidence="10">
    <location>
        <begin position="138"/>
        <end position="156"/>
    </location>
</feature>
<evidence type="ECO:0000313" key="13">
    <source>
        <dbReference type="Proteomes" id="UP001056209"/>
    </source>
</evidence>
<comment type="subcellular location">
    <subcellularLocation>
        <location evidence="1">Cell inner membrane</location>
        <topology evidence="1">Multi-pass membrane protein</topology>
    </subcellularLocation>
</comment>
<comment type="function">
    <text evidence="10">Part of the ABC transporter complex (TC 3.A.1.6.1) involved in sulfate/thiosulfate import.</text>
</comment>
<dbReference type="InterPro" id="IPR011865">
    <property type="entry name" value="CysT_permease"/>
</dbReference>
<dbReference type="PANTHER" id="PTHR30406:SF10">
    <property type="entry name" value="SULFATE TRANSPORT SYSTEM PERMEASE PROTEIN CYST"/>
    <property type="match status" value="1"/>
</dbReference>
<dbReference type="CDD" id="cd06261">
    <property type="entry name" value="TM_PBP2"/>
    <property type="match status" value="1"/>
</dbReference>
<organism evidence="12 13">
    <name type="scientific">Candidatus Blochmannia vicinus</name>
    <name type="common">nom. nud.</name>
    <dbReference type="NCBI Taxonomy" id="251540"/>
    <lineage>
        <taxon>Bacteria</taxon>
        <taxon>Pseudomonadati</taxon>
        <taxon>Pseudomonadota</taxon>
        <taxon>Gammaproteobacteria</taxon>
        <taxon>Enterobacterales</taxon>
        <taxon>Enterobacteriaceae</taxon>
        <taxon>ant endosymbionts</taxon>
        <taxon>Candidatus Blochmanniella</taxon>
    </lineage>
</organism>
<dbReference type="EMBL" id="CP097753">
    <property type="protein sequence ID" value="URJ28266.1"/>
    <property type="molecule type" value="Genomic_DNA"/>
</dbReference>
<evidence type="ECO:0000256" key="6">
    <source>
        <dbReference type="ARBA" id="ARBA00022989"/>
    </source>
</evidence>
<evidence type="ECO:0000256" key="3">
    <source>
        <dbReference type="ARBA" id="ARBA00022448"/>
    </source>
</evidence>
<keyword evidence="7 10" id="KW-0764">Sulfate transport</keyword>
<evidence type="ECO:0000259" key="11">
    <source>
        <dbReference type="PROSITE" id="PS50928"/>
    </source>
</evidence>
<evidence type="ECO:0000256" key="10">
    <source>
        <dbReference type="RuleBase" id="RU366001"/>
    </source>
</evidence>
<feature type="transmembrane region" description="Helical" evidence="10">
    <location>
        <begin position="247"/>
        <end position="266"/>
    </location>
</feature>
<dbReference type="GO" id="GO:0015419">
    <property type="term" value="F:ABC-type sulfate transporter activity"/>
    <property type="evidence" value="ECO:0007669"/>
    <property type="project" value="UniProtKB-UniRule"/>
</dbReference>
<dbReference type="InterPro" id="IPR035906">
    <property type="entry name" value="MetI-like_sf"/>
</dbReference>
<feature type="domain" description="ABC transmembrane type-1" evidence="11">
    <location>
        <begin position="60"/>
        <end position="263"/>
    </location>
</feature>
<dbReference type="InterPro" id="IPR005667">
    <property type="entry name" value="Sulph_transpt2"/>
</dbReference>
<comment type="subunit">
    <text evidence="2">The complex is composed of two ATP-binding proteins (CysA), two transmembrane proteins (CysT and CysW) and a solute-binding protein (CysP).</text>
</comment>
<dbReference type="FunFam" id="1.10.3720.10:FF:000004">
    <property type="entry name" value="Sulfate transport system permease protein CysT"/>
    <property type="match status" value="1"/>
</dbReference>
<evidence type="ECO:0000256" key="4">
    <source>
        <dbReference type="ARBA" id="ARBA00022519"/>
    </source>
</evidence>
<dbReference type="RefSeq" id="WP_250235867.1">
    <property type="nucleotide sequence ID" value="NZ_CP097753.1"/>
</dbReference>
<dbReference type="InterPro" id="IPR000515">
    <property type="entry name" value="MetI-like"/>
</dbReference>
<feature type="transmembrane region" description="Helical" evidence="10">
    <location>
        <begin position="58"/>
        <end position="85"/>
    </location>
</feature>
<reference evidence="12" key="1">
    <citation type="submission" date="2022-05" db="EMBL/GenBank/DDBJ databases">
        <title>Impact of host demography and evolutionary history on endosymbiont molecular evolution: a test in carpenter ants (Genus Camponotus) and their Blochmannia endosymbionts.</title>
        <authorList>
            <person name="Manthey J.D."/>
            <person name="Giron J.C."/>
            <person name="Hruska J.P."/>
        </authorList>
    </citation>
    <scope>NUCLEOTIDE SEQUENCE</scope>
    <source>
        <strain evidence="12">C-039</strain>
    </source>
</reference>
<feature type="transmembrane region" description="Helical" evidence="10">
    <location>
        <begin position="12"/>
        <end position="37"/>
    </location>
</feature>
<dbReference type="NCBIfam" id="TIGR00969">
    <property type="entry name" value="3a0106s02"/>
    <property type="match status" value="1"/>
</dbReference>
<dbReference type="PROSITE" id="PS50928">
    <property type="entry name" value="ABC_TM1"/>
    <property type="match status" value="1"/>
</dbReference>
<dbReference type="NCBIfam" id="NF008208">
    <property type="entry name" value="PRK10971.1"/>
    <property type="match status" value="1"/>
</dbReference>
<dbReference type="Gene3D" id="1.10.3720.10">
    <property type="entry name" value="MetI-like"/>
    <property type="match status" value="1"/>
</dbReference>
<keyword evidence="8 10" id="KW-0472">Membrane</keyword>
<accession>A0A9Q8X2M8</accession>
<keyword evidence="4" id="KW-1003">Cell membrane</keyword>
<gene>
    <name evidence="12" type="primary">cysT</name>
    <name evidence="12" type="ORF">M9393_00610</name>
</gene>
<evidence type="ECO:0000256" key="9">
    <source>
        <dbReference type="ARBA" id="ARBA00025323"/>
    </source>
</evidence>
<proteinExistence type="inferred from homology"/>
<name>A0A9Q8X2M8_9ENTR</name>
<dbReference type="AlphaFoldDB" id="A0A9Q8X2M8"/>
<dbReference type="PANTHER" id="PTHR30406">
    <property type="entry name" value="SULFATE TRANSPORT SYSTEM PERMEASE PROTEIN"/>
    <property type="match status" value="1"/>
</dbReference>
<keyword evidence="6 10" id="KW-1133">Transmembrane helix</keyword>
<evidence type="ECO:0000256" key="8">
    <source>
        <dbReference type="ARBA" id="ARBA00023136"/>
    </source>
</evidence>
<evidence type="ECO:0000256" key="7">
    <source>
        <dbReference type="ARBA" id="ARBA00023032"/>
    </source>
</evidence>
<comment type="similarity">
    <text evidence="10">Belongs to the binding-protein-dependent transport system permease family. CysTW subfamily.</text>
</comment>
<evidence type="ECO:0000256" key="5">
    <source>
        <dbReference type="ARBA" id="ARBA00022692"/>
    </source>
</evidence>
<feature type="transmembrane region" description="Helical" evidence="10">
    <location>
        <begin position="105"/>
        <end position="126"/>
    </location>
</feature>
<keyword evidence="4" id="KW-0997">Cell inner membrane</keyword>
<sequence>MLFFSVKYVLPGFGIALGSSLLFVCLILLLPLSALVMQLSQMNVYQYWDIITDPALLVSYKITLLSAGLATLFNAVFGMLVSWVITRYRFPGKKLLDALIDLPFALPTAVAGLTLATLFSTSGWYGSWLSRVGITVSYTWIGISIAMIFTSIPFVVRTVQPVLEEFSEEYEEVAKTLGADYWQIFYNIIFPELAPAWLSGVVLSFIRSLGEFGAVIFIAGNIAWKNEVISLIIFIRLQEFDYPAASAIASVILMISLLLLLFTNMFQLRINRRFKGF</sequence>
<feature type="transmembrane region" description="Helical" evidence="10">
    <location>
        <begin position="184"/>
        <end position="205"/>
    </location>
</feature>
<protein>
    <recommendedName>
        <fullName evidence="10">Sulfate transport system permease protein CysT</fullName>
    </recommendedName>
</protein>
<dbReference type="Proteomes" id="UP001056209">
    <property type="component" value="Chromosome"/>
</dbReference>